<dbReference type="GO" id="GO:0008541">
    <property type="term" value="C:proteasome regulatory particle, lid subcomplex"/>
    <property type="evidence" value="ECO:0007669"/>
    <property type="project" value="TreeGrafter"/>
</dbReference>
<name>A0A816E397_ADIRI</name>
<evidence type="ECO:0000259" key="1">
    <source>
        <dbReference type="Pfam" id="PF22241"/>
    </source>
</evidence>
<dbReference type="PANTHER" id="PTHR10855:SF1">
    <property type="entry name" value="26S PROTEASOME NON-ATPASE REGULATORY SUBUNIT 12"/>
    <property type="match status" value="1"/>
</dbReference>
<proteinExistence type="predicted"/>
<comment type="caution">
    <text evidence="2">The sequence shown here is derived from an EMBL/GenBank/DDBJ whole genome shotgun (WGS) entry which is preliminary data.</text>
</comment>
<sequence>MGDADRLVKMEIDYSSVVDQKLKECDEIMKDPSKLNDALERLLPLEKQTRTAADAISTGRVLVAIVKYCYAGKQWELLNEHIVTLSKRRSQL</sequence>
<dbReference type="InterPro" id="IPR054559">
    <property type="entry name" value="PSMD12-CSN4-like_N"/>
</dbReference>
<dbReference type="EMBL" id="CAJNOR010009351">
    <property type="protein sequence ID" value="CAF1643750.1"/>
    <property type="molecule type" value="Genomic_DNA"/>
</dbReference>
<dbReference type="PANTHER" id="PTHR10855">
    <property type="entry name" value="26S PROTEASOME NON-ATPASE REGULATORY SUBUNIT 12/COP9 SIGNALOSOME COMPLEX SUBUNIT 4"/>
    <property type="match status" value="1"/>
</dbReference>
<dbReference type="Proteomes" id="UP000663828">
    <property type="component" value="Unassembled WGS sequence"/>
</dbReference>
<evidence type="ECO:0000313" key="2">
    <source>
        <dbReference type="EMBL" id="CAF1643750.1"/>
    </source>
</evidence>
<dbReference type="Pfam" id="PF22241">
    <property type="entry name" value="PSMD12-CSN4_N"/>
    <property type="match status" value="1"/>
</dbReference>
<organism evidence="2 4">
    <name type="scientific">Adineta ricciae</name>
    <name type="common">Rotifer</name>
    <dbReference type="NCBI Taxonomy" id="249248"/>
    <lineage>
        <taxon>Eukaryota</taxon>
        <taxon>Metazoa</taxon>
        <taxon>Spiralia</taxon>
        <taxon>Gnathifera</taxon>
        <taxon>Rotifera</taxon>
        <taxon>Eurotatoria</taxon>
        <taxon>Bdelloidea</taxon>
        <taxon>Adinetida</taxon>
        <taxon>Adinetidae</taxon>
        <taxon>Adineta</taxon>
    </lineage>
</organism>
<gene>
    <name evidence="2" type="ORF">XAT740_LOCUS53773</name>
    <name evidence="3" type="ORF">XAT740_LOCUS59204</name>
</gene>
<keyword evidence="4" id="KW-1185">Reference proteome</keyword>
<accession>A0A816E397</accession>
<dbReference type="EMBL" id="CAJNOR010013538">
    <property type="protein sequence ID" value="CAF1673856.1"/>
    <property type="molecule type" value="Genomic_DNA"/>
</dbReference>
<dbReference type="GO" id="GO:0005737">
    <property type="term" value="C:cytoplasm"/>
    <property type="evidence" value="ECO:0007669"/>
    <property type="project" value="TreeGrafter"/>
</dbReference>
<protein>
    <recommendedName>
        <fullName evidence="1">PSMD12/CSN4-like N-terminal domain-containing protein</fullName>
    </recommendedName>
</protein>
<feature type="non-terminal residue" evidence="2">
    <location>
        <position position="92"/>
    </location>
</feature>
<evidence type="ECO:0000313" key="3">
    <source>
        <dbReference type="EMBL" id="CAF1673856.1"/>
    </source>
</evidence>
<feature type="domain" description="PSMD12/CSN4-like N-terminal" evidence="1">
    <location>
        <begin position="37"/>
        <end position="92"/>
    </location>
</feature>
<evidence type="ECO:0000313" key="4">
    <source>
        <dbReference type="Proteomes" id="UP000663828"/>
    </source>
</evidence>
<reference evidence="2" key="1">
    <citation type="submission" date="2021-02" db="EMBL/GenBank/DDBJ databases">
        <authorList>
            <person name="Nowell W R."/>
        </authorList>
    </citation>
    <scope>NUCLEOTIDE SEQUENCE</scope>
</reference>
<dbReference type="AlphaFoldDB" id="A0A816E397"/>
<dbReference type="InterPro" id="IPR040134">
    <property type="entry name" value="PSMD12/CSN4"/>
</dbReference>